<comment type="caution">
    <text evidence="1">The sequence shown here is derived from an EMBL/GenBank/DDBJ whole genome shotgun (WGS) entry which is preliminary data.</text>
</comment>
<dbReference type="CDD" id="cd07067">
    <property type="entry name" value="HP_PGM_like"/>
    <property type="match status" value="1"/>
</dbReference>
<dbReference type="InterPro" id="IPR029033">
    <property type="entry name" value="His_PPase_superfam"/>
</dbReference>
<dbReference type="SUPFAM" id="SSF53254">
    <property type="entry name" value="Phosphoglycerate mutase-like"/>
    <property type="match status" value="1"/>
</dbReference>
<protein>
    <submittedName>
        <fullName evidence="1">Histidine phosphatase family protein</fullName>
    </submittedName>
</protein>
<accession>A0A7Z0KXK8</accession>
<proteinExistence type="predicted"/>
<dbReference type="RefSeq" id="WP_179905222.1">
    <property type="nucleotide sequence ID" value="NZ_JACBXS010000008.1"/>
</dbReference>
<dbReference type="PANTHER" id="PTHR47623">
    <property type="entry name" value="OS09G0287300 PROTEIN"/>
    <property type="match status" value="1"/>
</dbReference>
<reference evidence="1 2" key="1">
    <citation type="journal article" date="2000" name="Arch. Microbiol.">
        <title>Rhodobaca bogoriensis gen. nov. and sp. nov., an alkaliphilic purple nonsulfur bacterium from African Rift Valley soda lakes.</title>
        <authorList>
            <person name="Milford A.D."/>
            <person name="Achenbach L.A."/>
            <person name="Jung D.O."/>
            <person name="Madigan M.T."/>
        </authorList>
    </citation>
    <scope>NUCLEOTIDE SEQUENCE [LARGE SCALE GENOMIC DNA]</scope>
    <source>
        <strain evidence="1 2">2376</strain>
    </source>
</reference>
<organism evidence="1 2">
    <name type="scientific">Rhabdonatronobacter sediminivivens</name>
    <dbReference type="NCBI Taxonomy" id="2743469"/>
    <lineage>
        <taxon>Bacteria</taxon>
        <taxon>Pseudomonadati</taxon>
        <taxon>Pseudomonadota</taxon>
        <taxon>Alphaproteobacteria</taxon>
        <taxon>Rhodobacterales</taxon>
        <taxon>Paracoccaceae</taxon>
        <taxon>Rhabdonatronobacter</taxon>
    </lineage>
</organism>
<evidence type="ECO:0000313" key="1">
    <source>
        <dbReference type="EMBL" id="NYS24529.1"/>
    </source>
</evidence>
<dbReference type="Proteomes" id="UP000529417">
    <property type="component" value="Unassembled WGS sequence"/>
</dbReference>
<dbReference type="PANTHER" id="PTHR47623:SF1">
    <property type="entry name" value="OS09G0287300 PROTEIN"/>
    <property type="match status" value="1"/>
</dbReference>
<dbReference type="AlphaFoldDB" id="A0A7Z0KXK8"/>
<name>A0A7Z0KXK8_9RHOB</name>
<dbReference type="EMBL" id="JACBXS010000008">
    <property type="protein sequence ID" value="NYS24529.1"/>
    <property type="molecule type" value="Genomic_DNA"/>
</dbReference>
<keyword evidence="2" id="KW-1185">Reference proteome</keyword>
<evidence type="ECO:0000313" key="2">
    <source>
        <dbReference type="Proteomes" id="UP000529417"/>
    </source>
</evidence>
<gene>
    <name evidence="1" type="ORF">HUK65_05945</name>
</gene>
<dbReference type="Pfam" id="PF00300">
    <property type="entry name" value="His_Phos_1"/>
    <property type="match status" value="1"/>
</dbReference>
<dbReference type="Gene3D" id="3.40.50.1240">
    <property type="entry name" value="Phosphoglycerate mutase-like"/>
    <property type="match status" value="1"/>
</dbReference>
<dbReference type="SMART" id="SM00855">
    <property type="entry name" value="PGAM"/>
    <property type="match status" value="1"/>
</dbReference>
<dbReference type="InterPro" id="IPR013078">
    <property type="entry name" value="His_Pase_superF_clade-1"/>
</dbReference>
<sequence>MTLRLILTRHAKSDWKDPLATDHQRSLNDRGRRAAPQIGKWLAGNGHVPALALVSDARRTRETWELLSPALPQPVPMHSLSALYAASPQAILRCLAATGESNVMVIAHNPGIGALAASLVARAPAHPGFLRYPTCATLVVEFDAAEWAELRPASGRVVDFVVPRDLPASTMA</sequence>